<dbReference type="SUPFAM" id="SSF81452">
    <property type="entry name" value="Cytochrome c oxidase subunit III-like"/>
    <property type="match status" value="1"/>
</dbReference>
<gene>
    <name evidence="9" type="ORF">P409_10310</name>
</gene>
<organism evidence="9 10">
    <name type="scientific">Inquilinus limosus MP06</name>
    <dbReference type="NCBI Taxonomy" id="1398085"/>
    <lineage>
        <taxon>Bacteria</taxon>
        <taxon>Pseudomonadati</taxon>
        <taxon>Pseudomonadota</taxon>
        <taxon>Alphaproteobacteria</taxon>
        <taxon>Rhodospirillales</taxon>
        <taxon>Rhodospirillaceae</taxon>
        <taxon>Inquilinus</taxon>
    </lineage>
</organism>
<evidence type="ECO:0000256" key="2">
    <source>
        <dbReference type="ARBA" id="ARBA00010581"/>
    </source>
</evidence>
<evidence type="ECO:0000313" key="10">
    <source>
        <dbReference type="Proteomes" id="UP000029995"/>
    </source>
</evidence>
<comment type="similarity">
    <text evidence="2 6">Belongs to the cytochrome c oxidase subunit 3 family.</text>
</comment>
<feature type="transmembrane region" description="Helical" evidence="7">
    <location>
        <begin position="60"/>
        <end position="83"/>
    </location>
</feature>
<dbReference type="GO" id="GO:0005886">
    <property type="term" value="C:plasma membrane"/>
    <property type="evidence" value="ECO:0007669"/>
    <property type="project" value="UniProtKB-SubCell"/>
</dbReference>
<dbReference type="InterPro" id="IPR000298">
    <property type="entry name" value="Cyt_c_oxidase-like_su3"/>
</dbReference>
<accession>A0A0A0DBS2</accession>
<evidence type="ECO:0000256" key="4">
    <source>
        <dbReference type="ARBA" id="ARBA00022989"/>
    </source>
</evidence>
<dbReference type="GO" id="GO:0004129">
    <property type="term" value="F:cytochrome-c oxidase activity"/>
    <property type="evidence" value="ECO:0007669"/>
    <property type="project" value="InterPro"/>
</dbReference>
<dbReference type="Gene3D" id="1.20.120.80">
    <property type="entry name" value="Cytochrome c oxidase, subunit III, four-helix bundle"/>
    <property type="match status" value="1"/>
</dbReference>
<reference evidence="9 10" key="1">
    <citation type="submission" date="2014-01" db="EMBL/GenBank/DDBJ databases">
        <title>Genome sequence determination for a cystic fibrosis isolate, Inquilinus limosus.</title>
        <authorList>
            <person name="Pino M."/>
            <person name="Di Conza J."/>
            <person name="Gutkind G."/>
        </authorList>
    </citation>
    <scope>NUCLEOTIDE SEQUENCE [LARGE SCALE GENOMIC DNA]</scope>
    <source>
        <strain evidence="9 10">MP06</strain>
    </source>
</reference>
<proteinExistence type="inferred from homology"/>
<dbReference type="PROSITE" id="PS50253">
    <property type="entry name" value="COX3"/>
    <property type="match status" value="1"/>
</dbReference>
<name>A0A0A0DBS2_9PROT</name>
<dbReference type="AlphaFoldDB" id="A0A0A0DBS2"/>
<dbReference type="EMBL" id="JANX01000094">
    <property type="protein sequence ID" value="KGM34417.1"/>
    <property type="molecule type" value="Genomic_DNA"/>
</dbReference>
<evidence type="ECO:0000313" key="9">
    <source>
        <dbReference type="EMBL" id="KGM34417.1"/>
    </source>
</evidence>
<protein>
    <submittedName>
        <fullName evidence="9">Cytochrome c oxidase polypeptide III</fullName>
    </submittedName>
</protein>
<comment type="subcellular location">
    <subcellularLocation>
        <location evidence="6">Cell membrane</location>
        <topology evidence="6">Multi-pass membrane protein</topology>
    </subcellularLocation>
    <subcellularLocation>
        <location evidence="1">Membrane</location>
        <topology evidence="1">Multi-pass membrane protein</topology>
    </subcellularLocation>
</comment>
<keyword evidence="4 7" id="KW-1133">Transmembrane helix</keyword>
<dbReference type="GO" id="GO:0019646">
    <property type="term" value="P:aerobic electron transport chain"/>
    <property type="evidence" value="ECO:0007669"/>
    <property type="project" value="InterPro"/>
</dbReference>
<evidence type="ECO:0000256" key="5">
    <source>
        <dbReference type="ARBA" id="ARBA00023136"/>
    </source>
</evidence>
<evidence type="ECO:0000256" key="1">
    <source>
        <dbReference type="ARBA" id="ARBA00004141"/>
    </source>
</evidence>
<evidence type="ECO:0000256" key="6">
    <source>
        <dbReference type="RuleBase" id="RU003376"/>
    </source>
</evidence>
<feature type="transmembrane region" description="Helical" evidence="7">
    <location>
        <begin position="90"/>
        <end position="108"/>
    </location>
</feature>
<dbReference type="InterPro" id="IPR024791">
    <property type="entry name" value="Cyt_c/ubiquinol_Oxase_su3"/>
</dbReference>
<dbReference type="InterPro" id="IPR035973">
    <property type="entry name" value="Cyt_c_oxidase_su3-like_sf"/>
</dbReference>
<comment type="caution">
    <text evidence="9">The sequence shown here is derived from an EMBL/GenBank/DDBJ whole genome shotgun (WGS) entry which is preliminary data.</text>
</comment>
<dbReference type="PANTHER" id="PTHR11403">
    <property type="entry name" value="CYTOCHROME C OXIDASE SUBUNIT III"/>
    <property type="match status" value="1"/>
</dbReference>
<evidence type="ECO:0000256" key="7">
    <source>
        <dbReference type="SAM" id="Phobius"/>
    </source>
</evidence>
<feature type="transmembrane region" description="Helical" evidence="7">
    <location>
        <begin position="184"/>
        <end position="203"/>
    </location>
</feature>
<sequence length="204" mass="22130">MTLREPFTDPARQAAADRMGMFVFLATEVMLFGGILAVALTDRIRHPEAVIAASSRLDLWLGAINTVVLLTSSLAMAIAAVAARQDRRRATLAAVLVTAALGLAFLGLKSLEYAQDYAKGLLPALAPPATPTDPAQALFLNLYLVATALHAVHLTIGIGLVLWLAIRIARRRPAQAMAAELTGLYWHFVDIVWVFLYPVLYLVR</sequence>
<feature type="transmembrane region" description="Helical" evidence="7">
    <location>
        <begin position="142"/>
        <end position="164"/>
    </location>
</feature>
<dbReference type="Pfam" id="PF00510">
    <property type="entry name" value="COX3"/>
    <property type="match status" value="1"/>
</dbReference>
<evidence type="ECO:0000256" key="3">
    <source>
        <dbReference type="ARBA" id="ARBA00022692"/>
    </source>
</evidence>
<feature type="domain" description="Heme-copper oxidase subunit III family profile" evidence="8">
    <location>
        <begin position="18"/>
        <end position="204"/>
    </location>
</feature>
<keyword evidence="3 6" id="KW-0812">Transmembrane</keyword>
<dbReference type="PANTHER" id="PTHR11403:SF6">
    <property type="entry name" value="NITRIC OXIDE REDUCTASE SUBUNIT E"/>
    <property type="match status" value="1"/>
</dbReference>
<dbReference type="InterPro" id="IPR013833">
    <property type="entry name" value="Cyt_c_oxidase_su3_a-hlx"/>
</dbReference>
<evidence type="ECO:0000259" key="8">
    <source>
        <dbReference type="PROSITE" id="PS50253"/>
    </source>
</evidence>
<dbReference type="Proteomes" id="UP000029995">
    <property type="component" value="Unassembled WGS sequence"/>
</dbReference>
<feature type="transmembrane region" description="Helical" evidence="7">
    <location>
        <begin position="21"/>
        <end position="40"/>
    </location>
</feature>
<keyword evidence="5 7" id="KW-0472">Membrane</keyword>